<comment type="caution">
    <text evidence="1">The sequence shown here is derived from an EMBL/GenBank/DDBJ whole genome shotgun (WGS) entry which is preliminary data.</text>
</comment>
<feature type="non-terminal residue" evidence="1">
    <location>
        <position position="1"/>
    </location>
</feature>
<evidence type="ECO:0000313" key="2">
    <source>
        <dbReference type="Proteomes" id="UP000800093"/>
    </source>
</evidence>
<organism evidence="1 2">
    <name type="scientific">Lojkania enalia</name>
    <dbReference type="NCBI Taxonomy" id="147567"/>
    <lineage>
        <taxon>Eukaryota</taxon>
        <taxon>Fungi</taxon>
        <taxon>Dikarya</taxon>
        <taxon>Ascomycota</taxon>
        <taxon>Pezizomycotina</taxon>
        <taxon>Dothideomycetes</taxon>
        <taxon>Pleosporomycetidae</taxon>
        <taxon>Pleosporales</taxon>
        <taxon>Pleosporales incertae sedis</taxon>
        <taxon>Lojkania</taxon>
    </lineage>
</organism>
<gene>
    <name evidence="1" type="ORF">CC78DRAFT_589987</name>
</gene>
<dbReference type="EMBL" id="ML986684">
    <property type="protein sequence ID" value="KAF2260326.1"/>
    <property type="molecule type" value="Genomic_DNA"/>
</dbReference>
<protein>
    <submittedName>
        <fullName evidence="1">Uncharacterized protein</fullName>
    </submittedName>
</protein>
<accession>A0A9P4K1E7</accession>
<reference evidence="2" key="1">
    <citation type="journal article" date="2020" name="Stud. Mycol.">
        <title>101 Dothideomycetes genomes: A test case for predicting lifestyles and emergence of pathogens.</title>
        <authorList>
            <person name="Haridas S."/>
            <person name="Albert R."/>
            <person name="Binder M."/>
            <person name="Bloem J."/>
            <person name="LaButti K."/>
            <person name="Salamov A."/>
            <person name="Andreopoulos B."/>
            <person name="Baker S."/>
            <person name="Barry K."/>
            <person name="Bills G."/>
            <person name="Bluhm B."/>
            <person name="Cannon C."/>
            <person name="Castanera R."/>
            <person name="Culley D."/>
            <person name="Daum C."/>
            <person name="Ezra D."/>
            <person name="Gonzalez J."/>
            <person name="Henrissat B."/>
            <person name="Kuo A."/>
            <person name="Liang C."/>
            <person name="Lipzen A."/>
            <person name="Lutzoni F."/>
            <person name="Magnuson J."/>
            <person name="Mondo S."/>
            <person name="Nolan M."/>
            <person name="Ohm R."/>
            <person name="Pangilinan J."/>
            <person name="Park H.-J."/>
            <person name="Ramirez L."/>
            <person name="Alfaro M."/>
            <person name="Sun H."/>
            <person name="Tritt A."/>
            <person name="Yoshinaga Y."/>
            <person name="Zwiers L.-H."/>
            <person name="Turgeon B."/>
            <person name="Goodwin S."/>
            <person name="Spatafora J."/>
            <person name="Crous P."/>
            <person name="Grigoriev I."/>
        </authorList>
    </citation>
    <scope>NUCLEOTIDE SEQUENCE [LARGE SCALE GENOMIC DNA]</scope>
    <source>
        <strain evidence="2">CBS 304.66</strain>
    </source>
</reference>
<dbReference type="AlphaFoldDB" id="A0A9P4K1E7"/>
<evidence type="ECO:0000313" key="1">
    <source>
        <dbReference type="EMBL" id="KAF2260326.1"/>
    </source>
</evidence>
<dbReference type="Proteomes" id="UP000800093">
    <property type="component" value="Unassembled WGS sequence"/>
</dbReference>
<sequence>ANVRALGFSSALATTFGNLLYETFCPTWCQKMKWRKNHSANHNLKTSPTPVPRLRDFILDDNTPISGFPPDNGLIRKSPKVDLGTLDLLPLELL</sequence>
<keyword evidence="2" id="KW-1185">Reference proteome</keyword>
<name>A0A9P4K1E7_9PLEO</name>
<proteinExistence type="predicted"/>